<evidence type="ECO:0000313" key="1">
    <source>
        <dbReference type="EMBL" id="KAF2503105.1"/>
    </source>
</evidence>
<dbReference type="OrthoDB" id="265044at2759"/>
<dbReference type="PROSITE" id="PS51419">
    <property type="entry name" value="RAB"/>
    <property type="match status" value="1"/>
</dbReference>
<dbReference type="Gene3D" id="3.40.50.300">
    <property type="entry name" value="P-loop containing nucleotide triphosphate hydrolases"/>
    <property type="match status" value="1"/>
</dbReference>
<keyword evidence="2" id="KW-1185">Reference proteome</keyword>
<sequence>MLYLIVGTKADIPVEEREVSVDEGREIARSIGATYGECSAKEAIGVDELMDDVAKVVLAERERVRVLAEKESLRVLALKEKHEDLTRVSGKPGKKFRQKLQGWLRLGSARRKGVSCE</sequence>
<organism evidence="1 2">
    <name type="scientific">Lophium mytilinum</name>
    <dbReference type="NCBI Taxonomy" id="390894"/>
    <lineage>
        <taxon>Eukaryota</taxon>
        <taxon>Fungi</taxon>
        <taxon>Dikarya</taxon>
        <taxon>Ascomycota</taxon>
        <taxon>Pezizomycotina</taxon>
        <taxon>Dothideomycetes</taxon>
        <taxon>Pleosporomycetidae</taxon>
        <taxon>Mytilinidiales</taxon>
        <taxon>Mytilinidiaceae</taxon>
        <taxon>Lophium</taxon>
    </lineage>
</organism>
<gene>
    <name evidence="1" type="ORF">BU16DRAFT_612669</name>
</gene>
<dbReference type="Proteomes" id="UP000799750">
    <property type="component" value="Unassembled WGS sequence"/>
</dbReference>
<accession>A0A6A6REB9</accession>
<dbReference type="GO" id="GO:0005525">
    <property type="term" value="F:GTP binding"/>
    <property type="evidence" value="ECO:0007669"/>
    <property type="project" value="InterPro"/>
</dbReference>
<dbReference type="PROSITE" id="PS51421">
    <property type="entry name" value="RAS"/>
    <property type="match status" value="1"/>
</dbReference>
<dbReference type="AlphaFoldDB" id="A0A6A6REB9"/>
<proteinExistence type="predicted"/>
<evidence type="ECO:0000313" key="2">
    <source>
        <dbReference type="Proteomes" id="UP000799750"/>
    </source>
</evidence>
<protein>
    <recommendedName>
        <fullName evidence="3">Ras-domain-containing protein</fullName>
    </recommendedName>
</protein>
<dbReference type="InterPro" id="IPR001806">
    <property type="entry name" value="Small_GTPase"/>
</dbReference>
<dbReference type="GO" id="GO:0003924">
    <property type="term" value="F:GTPase activity"/>
    <property type="evidence" value="ECO:0007669"/>
    <property type="project" value="InterPro"/>
</dbReference>
<dbReference type="InterPro" id="IPR027417">
    <property type="entry name" value="P-loop_NTPase"/>
</dbReference>
<dbReference type="SUPFAM" id="SSF52540">
    <property type="entry name" value="P-loop containing nucleoside triphosphate hydrolases"/>
    <property type="match status" value="1"/>
</dbReference>
<dbReference type="EMBL" id="MU004181">
    <property type="protein sequence ID" value="KAF2503105.1"/>
    <property type="molecule type" value="Genomic_DNA"/>
</dbReference>
<name>A0A6A6REB9_9PEZI</name>
<dbReference type="Pfam" id="PF00071">
    <property type="entry name" value="Ras"/>
    <property type="match status" value="1"/>
</dbReference>
<evidence type="ECO:0008006" key="3">
    <source>
        <dbReference type="Google" id="ProtNLM"/>
    </source>
</evidence>
<reference evidence="1" key="1">
    <citation type="journal article" date="2020" name="Stud. Mycol.">
        <title>101 Dothideomycetes genomes: a test case for predicting lifestyles and emergence of pathogens.</title>
        <authorList>
            <person name="Haridas S."/>
            <person name="Albert R."/>
            <person name="Binder M."/>
            <person name="Bloem J."/>
            <person name="Labutti K."/>
            <person name="Salamov A."/>
            <person name="Andreopoulos B."/>
            <person name="Baker S."/>
            <person name="Barry K."/>
            <person name="Bills G."/>
            <person name="Bluhm B."/>
            <person name="Cannon C."/>
            <person name="Castanera R."/>
            <person name="Culley D."/>
            <person name="Daum C."/>
            <person name="Ezra D."/>
            <person name="Gonzalez J."/>
            <person name="Henrissat B."/>
            <person name="Kuo A."/>
            <person name="Liang C."/>
            <person name="Lipzen A."/>
            <person name="Lutzoni F."/>
            <person name="Magnuson J."/>
            <person name="Mondo S."/>
            <person name="Nolan M."/>
            <person name="Ohm R."/>
            <person name="Pangilinan J."/>
            <person name="Park H.-J."/>
            <person name="Ramirez L."/>
            <person name="Alfaro M."/>
            <person name="Sun H."/>
            <person name="Tritt A."/>
            <person name="Yoshinaga Y."/>
            <person name="Zwiers L.-H."/>
            <person name="Turgeon B."/>
            <person name="Goodwin S."/>
            <person name="Spatafora J."/>
            <person name="Crous P."/>
            <person name="Grigoriev I."/>
        </authorList>
    </citation>
    <scope>NUCLEOTIDE SEQUENCE</scope>
    <source>
        <strain evidence="1">CBS 269.34</strain>
    </source>
</reference>